<evidence type="ECO:0000313" key="14">
    <source>
        <dbReference type="EMBL" id="ELP64101.1"/>
    </source>
</evidence>
<keyword evidence="8" id="KW-0805">Transcription regulation</keyword>
<dbReference type="PROSITE" id="PS51674">
    <property type="entry name" value="4FE4S_WBL"/>
    <property type="match status" value="1"/>
</dbReference>
<gene>
    <name evidence="14" type="primary">whiB_10</name>
    <name evidence="14" type="ORF">STRTUCAR8_05546</name>
</gene>
<keyword evidence="10" id="KW-1015">Disulfide bond</keyword>
<evidence type="ECO:0000256" key="5">
    <source>
        <dbReference type="ARBA" id="ARBA00022723"/>
    </source>
</evidence>
<evidence type="ECO:0000256" key="7">
    <source>
        <dbReference type="ARBA" id="ARBA00023014"/>
    </source>
</evidence>
<evidence type="ECO:0000256" key="10">
    <source>
        <dbReference type="ARBA" id="ARBA00023157"/>
    </source>
</evidence>
<keyword evidence="6" id="KW-0408">Iron</keyword>
<feature type="compositionally biased region" description="Basic residues" evidence="12">
    <location>
        <begin position="87"/>
        <end position="98"/>
    </location>
</feature>
<accession>L7EZI4</accession>
<evidence type="ECO:0000259" key="13">
    <source>
        <dbReference type="PROSITE" id="PS51674"/>
    </source>
</evidence>
<dbReference type="InterPro" id="IPR034768">
    <property type="entry name" value="4FE4S_WBL"/>
</dbReference>
<proteinExistence type="inferred from homology"/>
<protein>
    <submittedName>
        <fullName evidence="14">Transcription factor WhiB</fullName>
    </submittedName>
</protein>
<evidence type="ECO:0000256" key="11">
    <source>
        <dbReference type="ARBA" id="ARBA00023163"/>
    </source>
</evidence>
<dbReference type="GO" id="GO:0003677">
    <property type="term" value="F:DNA binding"/>
    <property type="evidence" value="ECO:0007669"/>
    <property type="project" value="UniProtKB-KW"/>
</dbReference>
<dbReference type="Pfam" id="PF02467">
    <property type="entry name" value="Whib"/>
    <property type="match status" value="1"/>
</dbReference>
<feature type="compositionally biased region" description="Polar residues" evidence="12">
    <location>
        <begin position="139"/>
        <end position="148"/>
    </location>
</feature>
<evidence type="ECO:0000313" key="15">
    <source>
        <dbReference type="Proteomes" id="UP000010931"/>
    </source>
</evidence>
<keyword evidence="7" id="KW-0411">Iron-sulfur</keyword>
<organism evidence="14 15">
    <name type="scientific">Streptomyces turgidiscabies (strain Car8)</name>
    <dbReference type="NCBI Taxonomy" id="698760"/>
    <lineage>
        <taxon>Bacteria</taxon>
        <taxon>Bacillati</taxon>
        <taxon>Actinomycetota</taxon>
        <taxon>Actinomycetes</taxon>
        <taxon>Kitasatosporales</taxon>
        <taxon>Streptomycetaceae</taxon>
        <taxon>Streptomyces</taxon>
    </lineage>
</organism>
<dbReference type="PANTHER" id="PTHR38839">
    <property type="entry name" value="TRANSCRIPTIONAL REGULATOR WHID-RELATED"/>
    <property type="match status" value="1"/>
</dbReference>
<dbReference type="InterPro" id="IPR003482">
    <property type="entry name" value="Whib"/>
</dbReference>
<evidence type="ECO:0000256" key="4">
    <source>
        <dbReference type="ARBA" id="ARBA00022485"/>
    </source>
</evidence>
<dbReference type="AlphaFoldDB" id="L7EZI4"/>
<feature type="region of interest" description="Disordered" evidence="12">
    <location>
        <begin position="129"/>
        <end position="148"/>
    </location>
</feature>
<dbReference type="EMBL" id="AEJB01000477">
    <property type="protein sequence ID" value="ELP64101.1"/>
    <property type="molecule type" value="Genomic_DNA"/>
</dbReference>
<sequence>MMDREWELRAACRAADPDTFFSSKSIGLARQLCQGCPVRMECLESALVREDGVAKAFRTGLVAGLTGAQRWAIGKQREVAAKAGAKPAKKKPRPKSTRRWNLAPCGTRAAYQRHVRKGEPVDDACRAANNAGKREHARSGTTQVPVTQ</sequence>
<dbReference type="GO" id="GO:0045892">
    <property type="term" value="P:negative regulation of DNA-templated transcription"/>
    <property type="evidence" value="ECO:0007669"/>
    <property type="project" value="TreeGrafter"/>
</dbReference>
<evidence type="ECO:0000256" key="2">
    <source>
        <dbReference type="ARBA" id="ARBA00004496"/>
    </source>
</evidence>
<dbReference type="GO" id="GO:0051539">
    <property type="term" value="F:4 iron, 4 sulfur cluster binding"/>
    <property type="evidence" value="ECO:0007669"/>
    <property type="project" value="UniProtKB-KW"/>
</dbReference>
<reference evidence="14 15" key="1">
    <citation type="journal article" date="2011" name="Plasmid">
        <title>Streptomyces turgidiscabies Car8 contains a modular pathogenicity island that shares virulence genes with other actinobacterial plant pathogens.</title>
        <authorList>
            <person name="Huguet-Tapia J.C."/>
            <person name="Badger J.H."/>
            <person name="Loria R."/>
            <person name="Pettis G.S."/>
        </authorList>
    </citation>
    <scope>NUCLEOTIDE SEQUENCE [LARGE SCALE GENOMIC DNA]</scope>
    <source>
        <strain evidence="14 15">Car8</strain>
    </source>
</reference>
<feature type="region of interest" description="Disordered" evidence="12">
    <location>
        <begin position="78"/>
        <end position="103"/>
    </location>
</feature>
<dbReference type="PATRIC" id="fig|698760.3.peg.7023"/>
<comment type="caution">
    <text evidence="14">The sequence shown here is derived from an EMBL/GenBank/DDBJ whole genome shotgun (WGS) entry which is preliminary data.</text>
</comment>
<evidence type="ECO:0000256" key="3">
    <source>
        <dbReference type="ARBA" id="ARBA00006597"/>
    </source>
</evidence>
<dbReference type="GO" id="GO:0045454">
    <property type="term" value="P:cell redox homeostasis"/>
    <property type="evidence" value="ECO:0007669"/>
    <property type="project" value="TreeGrafter"/>
</dbReference>
<comment type="subcellular location">
    <subcellularLocation>
        <location evidence="2">Cytoplasm</location>
    </subcellularLocation>
</comment>
<keyword evidence="15" id="KW-1185">Reference proteome</keyword>
<comment type="cofactor">
    <cofactor evidence="1">
        <name>[4Fe-4S] cluster</name>
        <dbReference type="ChEBI" id="CHEBI:49883"/>
    </cofactor>
</comment>
<evidence type="ECO:0000256" key="8">
    <source>
        <dbReference type="ARBA" id="ARBA00023015"/>
    </source>
</evidence>
<evidence type="ECO:0000256" key="12">
    <source>
        <dbReference type="SAM" id="MobiDB-lite"/>
    </source>
</evidence>
<dbReference type="GO" id="GO:0046872">
    <property type="term" value="F:metal ion binding"/>
    <property type="evidence" value="ECO:0007669"/>
    <property type="project" value="UniProtKB-KW"/>
</dbReference>
<keyword evidence="11" id="KW-0804">Transcription</keyword>
<dbReference type="GO" id="GO:0005737">
    <property type="term" value="C:cytoplasm"/>
    <property type="evidence" value="ECO:0007669"/>
    <property type="project" value="UniProtKB-SubCell"/>
</dbReference>
<dbReference type="Proteomes" id="UP000010931">
    <property type="component" value="Unassembled WGS sequence"/>
</dbReference>
<evidence type="ECO:0000256" key="1">
    <source>
        <dbReference type="ARBA" id="ARBA00001966"/>
    </source>
</evidence>
<keyword evidence="4" id="KW-0004">4Fe-4S</keyword>
<comment type="similarity">
    <text evidence="3">Belongs to the WhiB family.</text>
</comment>
<keyword evidence="9" id="KW-0238">DNA-binding</keyword>
<name>L7EZI4_STRT8</name>
<keyword evidence="5" id="KW-0479">Metal-binding</keyword>
<dbReference type="GO" id="GO:0047134">
    <property type="term" value="F:protein-disulfide reductase [NAD(P)H] activity"/>
    <property type="evidence" value="ECO:0007669"/>
    <property type="project" value="TreeGrafter"/>
</dbReference>
<feature type="domain" description="4Fe-4S Wbl-type" evidence="13">
    <location>
        <begin position="11"/>
        <end position="72"/>
    </location>
</feature>
<evidence type="ECO:0000256" key="6">
    <source>
        <dbReference type="ARBA" id="ARBA00023004"/>
    </source>
</evidence>
<evidence type="ECO:0000256" key="9">
    <source>
        <dbReference type="ARBA" id="ARBA00023125"/>
    </source>
</evidence>